<dbReference type="AlphaFoldDB" id="A0A7X9S0T5"/>
<gene>
    <name evidence="1" type="ORF">HHU12_30065</name>
</gene>
<evidence type="ECO:0008006" key="3">
    <source>
        <dbReference type="Google" id="ProtNLM"/>
    </source>
</evidence>
<organism evidence="1 2">
    <name type="scientific">Flammeovirga aprica JL-4</name>
    <dbReference type="NCBI Taxonomy" id="694437"/>
    <lineage>
        <taxon>Bacteria</taxon>
        <taxon>Pseudomonadati</taxon>
        <taxon>Bacteroidota</taxon>
        <taxon>Cytophagia</taxon>
        <taxon>Cytophagales</taxon>
        <taxon>Flammeovirgaceae</taxon>
        <taxon>Flammeovirga</taxon>
    </lineage>
</organism>
<dbReference type="Gene3D" id="3.40.50.450">
    <property type="match status" value="1"/>
</dbReference>
<dbReference type="Proteomes" id="UP000576082">
    <property type="component" value="Unassembled WGS sequence"/>
</dbReference>
<protein>
    <recommendedName>
        <fullName evidence="3">Nucleoside 2-deoxyribosyltransferase</fullName>
    </recommendedName>
</protein>
<sequence length="129" mass="14698">MKKAYLGISFSNRKKFEEEVKALEIGLLEQNYELFVFVDQYHFQPHEEKAMMEVAFKEIESSDLFIAELTTKAIGVGIEVGYAFAKEIPIVYLRQKGSEYSTTAGGCAEVILEYENAEHLKQSIADLNF</sequence>
<evidence type="ECO:0000313" key="1">
    <source>
        <dbReference type="EMBL" id="NME72244.1"/>
    </source>
</evidence>
<dbReference type="Pfam" id="PF05014">
    <property type="entry name" value="Nuc_deoxyrib_tr"/>
    <property type="match status" value="1"/>
</dbReference>
<dbReference type="SUPFAM" id="SSF52309">
    <property type="entry name" value="N-(deoxy)ribosyltransferase-like"/>
    <property type="match status" value="1"/>
</dbReference>
<accession>A0A7X9S0T5</accession>
<proteinExistence type="predicted"/>
<keyword evidence="2" id="KW-1185">Reference proteome</keyword>
<evidence type="ECO:0000313" key="2">
    <source>
        <dbReference type="Proteomes" id="UP000576082"/>
    </source>
</evidence>
<name>A0A7X9S0T5_9BACT</name>
<dbReference type="RefSeq" id="WP_169660437.1">
    <property type="nucleotide sequence ID" value="NZ_JABANE010000145.1"/>
</dbReference>
<dbReference type="EMBL" id="JABANE010000145">
    <property type="protein sequence ID" value="NME72244.1"/>
    <property type="molecule type" value="Genomic_DNA"/>
</dbReference>
<dbReference type="InterPro" id="IPR007710">
    <property type="entry name" value="Nucleoside_deoxyribTrfase"/>
</dbReference>
<reference evidence="1 2" key="1">
    <citation type="submission" date="2020-04" db="EMBL/GenBank/DDBJ databases">
        <title>Flammeovirga sp. SR4, a novel species isolated from seawater.</title>
        <authorList>
            <person name="Wang X."/>
        </authorList>
    </citation>
    <scope>NUCLEOTIDE SEQUENCE [LARGE SCALE GENOMIC DNA]</scope>
    <source>
        <strain evidence="1 2">ATCC 23126</strain>
    </source>
</reference>
<comment type="caution">
    <text evidence="1">The sequence shown here is derived from an EMBL/GenBank/DDBJ whole genome shotgun (WGS) entry which is preliminary data.</text>
</comment>